<name>A0AAV4EM92_9GAST</name>
<organism evidence="2 3">
    <name type="scientific">Elysia marginata</name>
    <dbReference type="NCBI Taxonomy" id="1093978"/>
    <lineage>
        <taxon>Eukaryota</taxon>
        <taxon>Metazoa</taxon>
        <taxon>Spiralia</taxon>
        <taxon>Lophotrochozoa</taxon>
        <taxon>Mollusca</taxon>
        <taxon>Gastropoda</taxon>
        <taxon>Heterobranchia</taxon>
        <taxon>Euthyneura</taxon>
        <taxon>Panpulmonata</taxon>
        <taxon>Sacoglossa</taxon>
        <taxon>Placobranchoidea</taxon>
        <taxon>Plakobranchidae</taxon>
        <taxon>Elysia</taxon>
    </lineage>
</organism>
<dbReference type="InterPro" id="IPR000477">
    <property type="entry name" value="RT_dom"/>
</dbReference>
<dbReference type="EMBL" id="BMAT01000217">
    <property type="protein sequence ID" value="GFR61861.1"/>
    <property type="molecule type" value="Genomic_DNA"/>
</dbReference>
<dbReference type="SUPFAM" id="SSF56672">
    <property type="entry name" value="DNA/RNA polymerases"/>
    <property type="match status" value="1"/>
</dbReference>
<dbReference type="InterPro" id="IPR053134">
    <property type="entry name" value="RNA-dir_DNA_polymerase"/>
</dbReference>
<sequence>MEQMGIIRKSNSPWASPHHIVAKPNGGWRPCGDYRRLNDATTPDRYPIPHIDDFAAQLADKTIFLKIDLVRGYYQIPMHLTTYPKQLSSHPLVCMSYCACPSVLKTPFRHFNV</sequence>
<dbReference type="AlphaFoldDB" id="A0AAV4EM92"/>
<protein>
    <submittedName>
        <fullName evidence="2">Pol polyprotein</fullName>
    </submittedName>
</protein>
<evidence type="ECO:0000313" key="3">
    <source>
        <dbReference type="Proteomes" id="UP000762676"/>
    </source>
</evidence>
<comment type="caution">
    <text evidence="2">The sequence shown here is derived from an EMBL/GenBank/DDBJ whole genome shotgun (WGS) entry which is preliminary data.</text>
</comment>
<reference evidence="2 3" key="1">
    <citation type="journal article" date="2021" name="Elife">
        <title>Chloroplast acquisition without the gene transfer in kleptoplastic sea slugs, Plakobranchus ocellatus.</title>
        <authorList>
            <person name="Maeda T."/>
            <person name="Takahashi S."/>
            <person name="Yoshida T."/>
            <person name="Shimamura S."/>
            <person name="Takaki Y."/>
            <person name="Nagai Y."/>
            <person name="Toyoda A."/>
            <person name="Suzuki Y."/>
            <person name="Arimoto A."/>
            <person name="Ishii H."/>
            <person name="Satoh N."/>
            <person name="Nishiyama T."/>
            <person name="Hasebe M."/>
            <person name="Maruyama T."/>
            <person name="Minagawa J."/>
            <person name="Obokata J."/>
            <person name="Shigenobu S."/>
        </authorList>
    </citation>
    <scope>NUCLEOTIDE SEQUENCE [LARGE SCALE GENOMIC DNA]</scope>
</reference>
<dbReference type="InterPro" id="IPR043502">
    <property type="entry name" value="DNA/RNA_pol_sf"/>
</dbReference>
<dbReference type="Gene3D" id="3.30.70.270">
    <property type="match status" value="1"/>
</dbReference>
<dbReference type="PANTHER" id="PTHR24559">
    <property type="entry name" value="TRANSPOSON TY3-I GAG-POL POLYPROTEIN"/>
    <property type="match status" value="1"/>
</dbReference>
<gene>
    <name evidence="2" type="ORF">ElyMa_000115300</name>
</gene>
<dbReference type="Gene3D" id="3.10.10.10">
    <property type="entry name" value="HIV Type 1 Reverse Transcriptase, subunit A, domain 1"/>
    <property type="match status" value="1"/>
</dbReference>
<evidence type="ECO:0000259" key="1">
    <source>
        <dbReference type="Pfam" id="PF00078"/>
    </source>
</evidence>
<dbReference type="CDD" id="cd01647">
    <property type="entry name" value="RT_LTR"/>
    <property type="match status" value="1"/>
</dbReference>
<proteinExistence type="predicted"/>
<keyword evidence="3" id="KW-1185">Reference proteome</keyword>
<dbReference type="InterPro" id="IPR043128">
    <property type="entry name" value="Rev_trsase/Diguanyl_cyclase"/>
</dbReference>
<evidence type="ECO:0000313" key="2">
    <source>
        <dbReference type="EMBL" id="GFR61861.1"/>
    </source>
</evidence>
<dbReference type="PANTHER" id="PTHR24559:SF450">
    <property type="entry name" value="RNA-DIRECTED DNA POLYMERASE HOMOLOG"/>
    <property type="match status" value="1"/>
</dbReference>
<feature type="domain" description="Reverse transcriptase" evidence="1">
    <location>
        <begin position="22"/>
        <end position="89"/>
    </location>
</feature>
<accession>A0AAV4EM92</accession>
<dbReference type="Proteomes" id="UP000762676">
    <property type="component" value="Unassembled WGS sequence"/>
</dbReference>
<dbReference type="Pfam" id="PF00078">
    <property type="entry name" value="RVT_1"/>
    <property type="match status" value="1"/>
</dbReference>